<keyword evidence="6 14" id="KW-0812">Transmembrane</keyword>
<dbReference type="GeneID" id="20195714"/>
<evidence type="ECO:0000256" key="2">
    <source>
        <dbReference type="ARBA" id="ARBA00004232"/>
    </source>
</evidence>
<evidence type="ECO:0000313" key="17">
    <source>
        <dbReference type="Proteomes" id="UP000015101"/>
    </source>
</evidence>
<evidence type="ECO:0000256" key="10">
    <source>
        <dbReference type="ARBA" id="ARBA00023180"/>
    </source>
</evidence>
<feature type="transmembrane region" description="Helical" evidence="14">
    <location>
        <begin position="77"/>
        <end position="110"/>
    </location>
</feature>
<reference evidence="17" key="1">
    <citation type="submission" date="2012-12" db="EMBL/GenBank/DDBJ databases">
        <authorList>
            <person name="Hellsten U."/>
            <person name="Grimwood J."/>
            <person name="Chapman J.A."/>
            <person name="Shapiro H."/>
            <person name="Aerts A."/>
            <person name="Otillar R.P."/>
            <person name="Terry A.Y."/>
            <person name="Boore J.L."/>
            <person name="Simakov O."/>
            <person name="Marletaz F."/>
            <person name="Cho S.-J."/>
            <person name="Edsinger-Gonzales E."/>
            <person name="Havlak P."/>
            <person name="Kuo D.-H."/>
            <person name="Larsson T."/>
            <person name="Lv J."/>
            <person name="Arendt D."/>
            <person name="Savage R."/>
            <person name="Osoegawa K."/>
            <person name="de Jong P."/>
            <person name="Lindberg D.R."/>
            <person name="Seaver E.C."/>
            <person name="Weisblat D.A."/>
            <person name="Putnam N.H."/>
            <person name="Grigoriev I.V."/>
            <person name="Rokhsar D.S."/>
        </authorList>
    </citation>
    <scope>NUCLEOTIDE SEQUENCE</scope>
</reference>
<evidence type="ECO:0000256" key="5">
    <source>
        <dbReference type="ARBA" id="ARBA00022553"/>
    </source>
</evidence>
<dbReference type="RefSeq" id="XP_009017774.1">
    <property type="nucleotide sequence ID" value="XM_009019526.1"/>
</dbReference>
<evidence type="ECO:0000256" key="11">
    <source>
        <dbReference type="ARBA" id="ARBA00023242"/>
    </source>
</evidence>
<feature type="region of interest" description="Disordered" evidence="13">
    <location>
        <begin position="243"/>
        <end position="271"/>
    </location>
</feature>
<sequence>MKRRNVDLSKLRRPPLKQQRTRVADGIYQSIATYMKILTVWALILMVDFFIEFRFEYLWPFWLLLRSFYDSFKYQGLAFSMFFLCITITSDVVCYLFIPVQFLFFTASTYVWVQYVWQTERGVCLPTALLWLLFLYVEAVVRLKELKNLSFSMDLCRPFAAHCVGYPVITMGFSIRGSISYRFRLRKQKEVQKENHFYMQLLEDALPPLLPSITSPSSSSSSPSSSSSSLTSNINNVKLPSICGDDASNNDDNNNNNNTIAVKSNSSNNKC</sequence>
<protein>
    <recommendedName>
        <fullName evidence="4">Macoilin</fullName>
    </recommendedName>
    <alternativeName>
        <fullName evidence="12">Transmembrane protein 57</fullName>
    </alternativeName>
</protein>
<dbReference type="EMBL" id="AMQM01009506">
    <property type="status" value="NOT_ANNOTATED_CDS"/>
    <property type="molecule type" value="Genomic_DNA"/>
</dbReference>
<dbReference type="PANTHER" id="PTHR47464">
    <property type="entry name" value="MACOILIN"/>
    <property type="match status" value="1"/>
</dbReference>
<dbReference type="EnsemblMetazoa" id="HelroT117258">
    <property type="protein sequence ID" value="HelroP117258"/>
    <property type="gene ID" value="HelroG117258"/>
</dbReference>
<feature type="transmembrane region" description="Helical" evidence="14">
    <location>
        <begin position="159"/>
        <end position="179"/>
    </location>
</feature>
<feature type="region of interest" description="Disordered" evidence="13">
    <location>
        <begin position="213"/>
        <end position="232"/>
    </location>
</feature>
<dbReference type="STRING" id="6412.T1EGL4"/>
<feature type="compositionally biased region" description="Polar residues" evidence="13">
    <location>
        <begin position="259"/>
        <end position="271"/>
    </location>
</feature>
<dbReference type="EMBL" id="KB096539">
    <property type="protein sequence ID" value="ESO04129.1"/>
    <property type="molecule type" value="Genomic_DNA"/>
</dbReference>
<dbReference type="GO" id="GO:0030867">
    <property type="term" value="C:rough endoplasmic reticulum membrane"/>
    <property type="evidence" value="ECO:0007669"/>
    <property type="project" value="UniProtKB-SubCell"/>
</dbReference>
<keyword evidence="17" id="KW-1185">Reference proteome</keyword>
<evidence type="ECO:0000313" key="15">
    <source>
        <dbReference type="EMBL" id="ESO04129.1"/>
    </source>
</evidence>
<dbReference type="InParanoid" id="T1EGL4"/>
<dbReference type="PANTHER" id="PTHR47464:SF2">
    <property type="entry name" value="MACOILIN"/>
    <property type="match status" value="1"/>
</dbReference>
<evidence type="ECO:0000256" key="8">
    <source>
        <dbReference type="ARBA" id="ARBA00022989"/>
    </source>
</evidence>
<evidence type="ECO:0000256" key="14">
    <source>
        <dbReference type="SAM" id="Phobius"/>
    </source>
</evidence>
<reference evidence="16" key="3">
    <citation type="submission" date="2015-06" db="UniProtKB">
        <authorList>
            <consortium name="EnsemblMetazoa"/>
        </authorList>
    </citation>
    <scope>IDENTIFICATION</scope>
</reference>
<feature type="transmembrane region" description="Helical" evidence="14">
    <location>
        <begin position="122"/>
        <end position="139"/>
    </location>
</feature>
<evidence type="ECO:0000313" key="16">
    <source>
        <dbReference type="EnsemblMetazoa" id="HelroP117258"/>
    </source>
</evidence>
<keyword evidence="5" id="KW-0597">Phosphoprotein</keyword>
<dbReference type="Pfam" id="PF09726">
    <property type="entry name" value="Macoilin"/>
    <property type="match status" value="1"/>
</dbReference>
<dbReference type="Proteomes" id="UP000015101">
    <property type="component" value="Unassembled WGS sequence"/>
</dbReference>
<evidence type="ECO:0000256" key="4">
    <source>
        <dbReference type="ARBA" id="ARBA00021882"/>
    </source>
</evidence>
<keyword evidence="8 14" id="KW-1133">Transmembrane helix</keyword>
<organism evidence="16 17">
    <name type="scientific">Helobdella robusta</name>
    <name type="common">Californian leech</name>
    <dbReference type="NCBI Taxonomy" id="6412"/>
    <lineage>
        <taxon>Eukaryota</taxon>
        <taxon>Metazoa</taxon>
        <taxon>Spiralia</taxon>
        <taxon>Lophotrochozoa</taxon>
        <taxon>Annelida</taxon>
        <taxon>Clitellata</taxon>
        <taxon>Hirudinea</taxon>
        <taxon>Rhynchobdellida</taxon>
        <taxon>Glossiphoniidae</taxon>
        <taxon>Helobdella</taxon>
    </lineage>
</organism>
<comment type="subcellular location">
    <subcellularLocation>
        <location evidence="2">Nucleus membrane</location>
        <topology evidence="2">Multi-pass membrane protein</topology>
    </subcellularLocation>
    <subcellularLocation>
        <location evidence="3">Rough endoplasmic reticulum membrane</location>
        <topology evidence="3">Multi-pass membrane protein</topology>
    </subcellularLocation>
</comment>
<dbReference type="GO" id="GO:0031965">
    <property type="term" value="C:nuclear membrane"/>
    <property type="evidence" value="ECO:0007669"/>
    <property type="project" value="UniProtKB-SubCell"/>
</dbReference>
<evidence type="ECO:0000256" key="9">
    <source>
        <dbReference type="ARBA" id="ARBA00023136"/>
    </source>
</evidence>
<evidence type="ECO:0000256" key="13">
    <source>
        <dbReference type="SAM" id="MobiDB-lite"/>
    </source>
</evidence>
<comment type="function">
    <text evidence="1">Plays a role in the regulation of neuronal activity.</text>
</comment>
<dbReference type="OrthoDB" id="10071111at2759"/>
<dbReference type="GO" id="GO:0023041">
    <property type="term" value="P:neuronal signal transduction"/>
    <property type="evidence" value="ECO:0007669"/>
    <property type="project" value="InterPro"/>
</dbReference>
<dbReference type="CTD" id="20195714"/>
<evidence type="ECO:0000256" key="3">
    <source>
        <dbReference type="ARBA" id="ARBA00004269"/>
    </source>
</evidence>
<dbReference type="InterPro" id="IPR019130">
    <property type="entry name" value="Macoilin"/>
</dbReference>
<proteinExistence type="predicted"/>
<keyword evidence="7" id="KW-0256">Endoplasmic reticulum</keyword>
<evidence type="ECO:0000256" key="6">
    <source>
        <dbReference type="ARBA" id="ARBA00022692"/>
    </source>
</evidence>
<evidence type="ECO:0000256" key="1">
    <source>
        <dbReference type="ARBA" id="ARBA00003440"/>
    </source>
</evidence>
<keyword evidence="11" id="KW-0539">Nucleus</keyword>
<name>T1EGL4_HELRO</name>
<feature type="transmembrane region" description="Helical" evidence="14">
    <location>
        <begin position="37"/>
        <end position="57"/>
    </location>
</feature>
<keyword evidence="9 14" id="KW-0472">Membrane</keyword>
<dbReference type="KEGG" id="hro:HELRODRAFT_117258"/>
<evidence type="ECO:0000256" key="12">
    <source>
        <dbReference type="ARBA" id="ARBA00031129"/>
    </source>
</evidence>
<dbReference type="eggNOG" id="KOG1821">
    <property type="taxonomic scope" value="Eukaryota"/>
</dbReference>
<dbReference type="OMA" id="MHFRILY"/>
<gene>
    <name evidence="16" type="primary">20195714</name>
    <name evidence="15" type="ORF">HELRODRAFT_117258</name>
</gene>
<dbReference type="HOGENOM" id="CLU_012823_2_0_1"/>
<evidence type="ECO:0000256" key="7">
    <source>
        <dbReference type="ARBA" id="ARBA00022824"/>
    </source>
</evidence>
<dbReference type="AlphaFoldDB" id="T1EGL4"/>
<accession>T1EGL4</accession>
<reference evidence="15 17" key="2">
    <citation type="journal article" date="2013" name="Nature">
        <title>Insights into bilaterian evolution from three spiralian genomes.</title>
        <authorList>
            <person name="Simakov O."/>
            <person name="Marletaz F."/>
            <person name="Cho S.J."/>
            <person name="Edsinger-Gonzales E."/>
            <person name="Havlak P."/>
            <person name="Hellsten U."/>
            <person name="Kuo D.H."/>
            <person name="Larsson T."/>
            <person name="Lv J."/>
            <person name="Arendt D."/>
            <person name="Savage R."/>
            <person name="Osoegawa K."/>
            <person name="de Jong P."/>
            <person name="Grimwood J."/>
            <person name="Chapman J.A."/>
            <person name="Shapiro H."/>
            <person name="Aerts A."/>
            <person name="Otillar R.P."/>
            <person name="Terry A.Y."/>
            <person name="Boore J.L."/>
            <person name="Grigoriev I.V."/>
            <person name="Lindberg D.R."/>
            <person name="Seaver E.C."/>
            <person name="Weisblat D.A."/>
            <person name="Putnam N.H."/>
            <person name="Rokhsar D.S."/>
        </authorList>
    </citation>
    <scope>NUCLEOTIDE SEQUENCE</scope>
</reference>
<keyword evidence="10" id="KW-0325">Glycoprotein</keyword>